<accession>A0ABY1VS14</accession>
<evidence type="ECO:0000256" key="1">
    <source>
        <dbReference type="ARBA" id="ARBA00004141"/>
    </source>
</evidence>
<feature type="compositionally biased region" description="Basic and acidic residues" evidence="6">
    <location>
        <begin position="385"/>
        <end position="394"/>
    </location>
</feature>
<evidence type="ECO:0000256" key="5">
    <source>
        <dbReference type="ARBA" id="ARBA00023136"/>
    </source>
</evidence>
<keyword evidence="5 7" id="KW-0472">Membrane</keyword>
<comment type="caution">
    <text evidence="8">The sequence shown here is derived from an EMBL/GenBank/DDBJ whole genome shotgun (WGS) entry which is preliminary data.</text>
</comment>
<comment type="subcellular location">
    <subcellularLocation>
        <location evidence="1">Membrane</location>
        <topology evidence="1">Multi-pass membrane protein</topology>
    </subcellularLocation>
</comment>
<feature type="transmembrane region" description="Helical" evidence="7">
    <location>
        <begin position="154"/>
        <end position="177"/>
    </location>
</feature>
<feature type="region of interest" description="Disordered" evidence="6">
    <location>
        <begin position="363"/>
        <end position="394"/>
    </location>
</feature>
<dbReference type="InterPro" id="IPR002549">
    <property type="entry name" value="AI-2E-like"/>
</dbReference>
<feature type="region of interest" description="Disordered" evidence="6">
    <location>
        <begin position="1"/>
        <end position="21"/>
    </location>
</feature>
<evidence type="ECO:0000256" key="7">
    <source>
        <dbReference type="SAM" id="Phobius"/>
    </source>
</evidence>
<keyword evidence="9" id="KW-1185">Reference proteome</keyword>
<feature type="transmembrane region" description="Helical" evidence="7">
    <location>
        <begin position="313"/>
        <end position="335"/>
    </location>
</feature>
<protein>
    <submittedName>
        <fullName evidence="8">Transport of quorum-sensing signal protein</fullName>
    </submittedName>
</protein>
<name>A0ABY1VS14_9ACTO</name>
<organism evidence="8 9">
    <name type="scientific">Actinomyces bovis</name>
    <dbReference type="NCBI Taxonomy" id="1658"/>
    <lineage>
        <taxon>Bacteria</taxon>
        <taxon>Bacillati</taxon>
        <taxon>Actinomycetota</taxon>
        <taxon>Actinomycetes</taxon>
        <taxon>Actinomycetales</taxon>
        <taxon>Actinomycetaceae</taxon>
        <taxon>Actinomyces</taxon>
    </lineage>
</organism>
<feature type="transmembrane region" description="Helical" evidence="7">
    <location>
        <begin position="238"/>
        <end position="261"/>
    </location>
</feature>
<feature type="compositionally biased region" description="Low complexity" evidence="6">
    <location>
        <begin position="7"/>
        <end position="20"/>
    </location>
</feature>
<evidence type="ECO:0000313" key="9">
    <source>
        <dbReference type="Proteomes" id="UP000250006"/>
    </source>
</evidence>
<dbReference type="EMBL" id="UAPQ01000012">
    <property type="protein sequence ID" value="SPT55014.1"/>
    <property type="molecule type" value="Genomic_DNA"/>
</dbReference>
<feature type="transmembrane region" description="Helical" evidence="7">
    <location>
        <begin position="273"/>
        <end position="293"/>
    </location>
</feature>
<dbReference type="Pfam" id="PF01594">
    <property type="entry name" value="AI-2E_transport"/>
    <property type="match status" value="1"/>
</dbReference>
<sequence>MTALTKPSRPVVPDVPSPRSQGESIATVLAMLSVAAVGLYFVRTLVGPAFLALTLVITVRPMVTWMVRHRVPRALAATVALTAIYAFVVAMFVAMGVAIAQLVDTLPDYSNKFEGLWKQALGLLAKMGVDQNTLMKQFSSMIDTQKVVSVAQELLGQISSAGSMLTLLALTIAFIIFDTSRIEGRTAALVELKPGLATALADFAVSVRSYWMVSTVFGLIVAAINWVSLWWLDVPMAMTWALVAFITNYIPNIGFVIGVIPPTILALVDSGPWTALWVVVTYAVANFVIQSIIQPKFTGDAVGLNMTTTFLSLVLWSTVIGALGTILAVPLTLFAKAVLIDSDPRAAWVRLFLSAGDSLDLEPDSEPAELASRDLDGDDVEGLDPAERKQVEGVAREAARTAAAAATGKALPPR</sequence>
<dbReference type="Proteomes" id="UP000250006">
    <property type="component" value="Unassembled WGS sequence"/>
</dbReference>
<evidence type="ECO:0000313" key="8">
    <source>
        <dbReference type="EMBL" id="SPT55014.1"/>
    </source>
</evidence>
<keyword evidence="4 7" id="KW-1133">Transmembrane helix</keyword>
<keyword evidence="3 7" id="KW-0812">Transmembrane</keyword>
<evidence type="ECO:0000256" key="4">
    <source>
        <dbReference type="ARBA" id="ARBA00022989"/>
    </source>
</evidence>
<evidence type="ECO:0000256" key="2">
    <source>
        <dbReference type="ARBA" id="ARBA00009773"/>
    </source>
</evidence>
<evidence type="ECO:0000256" key="6">
    <source>
        <dbReference type="SAM" id="MobiDB-lite"/>
    </source>
</evidence>
<evidence type="ECO:0000256" key="3">
    <source>
        <dbReference type="ARBA" id="ARBA00022692"/>
    </source>
</evidence>
<feature type="transmembrane region" description="Helical" evidence="7">
    <location>
        <begin position="210"/>
        <end position="232"/>
    </location>
</feature>
<gene>
    <name evidence="8" type="primary">tqsA</name>
    <name evidence="8" type="ORF">NCTC11535_02184</name>
</gene>
<dbReference type="PANTHER" id="PTHR21716">
    <property type="entry name" value="TRANSMEMBRANE PROTEIN"/>
    <property type="match status" value="1"/>
</dbReference>
<feature type="transmembrane region" description="Helical" evidence="7">
    <location>
        <begin position="48"/>
        <end position="67"/>
    </location>
</feature>
<dbReference type="RefSeq" id="WP_111837367.1">
    <property type="nucleotide sequence ID" value="NZ_UAPQ01000012.1"/>
</dbReference>
<reference evidence="8 9" key="1">
    <citation type="submission" date="2018-06" db="EMBL/GenBank/DDBJ databases">
        <authorList>
            <consortium name="Pathogen Informatics"/>
            <person name="Doyle S."/>
        </authorList>
    </citation>
    <scope>NUCLEOTIDE SEQUENCE [LARGE SCALE GENOMIC DNA]</scope>
    <source>
        <strain evidence="8 9">NCTC11535</strain>
    </source>
</reference>
<proteinExistence type="inferred from homology"/>
<comment type="similarity">
    <text evidence="2">Belongs to the autoinducer-2 exporter (AI-2E) (TC 2.A.86) family.</text>
</comment>
<feature type="transmembrane region" description="Helical" evidence="7">
    <location>
        <begin position="74"/>
        <end position="103"/>
    </location>
</feature>
<dbReference type="PANTHER" id="PTHR21716:SF64">
    <property type="entry name" value="AI-2 TRANSPORT PROTEIN TQSA"/>
    <property type="match status" value="1"/>
</dbReference>